<dbReference type="InterPro" id="IPR047548">
    <property type="entry name" value="Rcat_RBR_RNF14"/>
</dbReference>
<dbReference type="Gene3D" id="2.20.25.20">
    <property type="match status" value="1"/>
</dbReference>
<keyword evidence="16" id="KW-1185">Reference proteome</keyword>
<evidence type="ECO:0000256" key="5">
    <source>
        <dbReference type="ARBA" id="ARBA00022723"/>
    </source>
</evidence>
<dbReference type="Gene3D" id="3.30.40.10">
    <property type="entry name" value="Zinc/RING finger domain, C3HC4 (zinc finger)"/>
    <property type="match status" value="1"/>
</dbReference>
<evidence type="ECO:0000256" key="8">
    <source>
        <dbReference type="ARBA" id="ARBA00022786"/>
    </source>
</evidence>
<keyword evidence="4" id="KW-0808">Transferase</keyword>
<comment type="pathway">
    <text evidence="2">Protein modification; protein ubiquitination.</text>
</comment>
<evidence type="ECO:0000313" key="15">
    <source>
        <dbReference type="EMBL" id="KAK7476051.1"/>
    </source>
</evidence>
<comment type="caution">
    <text evidence="15">The sequence shown here is derived from an EMBL/GenBank/DDBJ whole genome shotgun (WGS) entry which is preliminary data.</text>
</comment>
<evidence type="ECO:0000256" key="2">
    <source>
        <dbReference type="ARBA" id="ARBA00004906"/>
    </source>
</evidence>
<dbReference type="InterPro" id="IPR002867">
    <property type="entry name" value="IBR_dom"/>
</dbReference>
<evidence type="ECO:0000313" key="16">
    <source>
        <dbReference type="Proteomes" id="UP001519460"/>
    </source>
</evidence>
<dbReference type="CDD" id="cd23820">
    <property type="entry name" value="RWD_RNF14"/>
    <property type="match status" value="1"/>
</dbReference>
<sequence length="439" mass="49715">MTHCEVMSTVATYDSTDKIDWTASVDDINLQEQRDEVLALQSIYEGSDEERIQVLSEPDKDGRGLYEIEFTVPVQMPTDSCQVDIWIPNDASQQAADDHREVDTDDDKVVEEGARALTPPPTVNRAVTLERSLSGQRWTGSFRVKYLSPLILHVTFPPHYPSEDPPAFTLTCIWLSGTQLSTLCRQLDALWEANKHMPIIFSWVDFLESEALGYSNDKEAVEFCKSAQECCLCFDEKAGTQFFRLLPCKHHFCFDCLAAHCSLHVTDGTIQLLTCPGYECKSIIQPDVLQTVLSPELFARWETLSLQRTLDEMEDIVYCPRCRSVVIREQEATLNLGHCLVCFYSFCPQCEQPWHQRPNTGVPEWAAEIKNRTVKCPKCKVAIEKIAGCNKMTCHCGQSFCWLCQKAINGYSHFRGSSCELFVAALTAVPRVNYRPPPD</sequence>
<name>A0ABD0JMN9_9CAEN</name>
<evidence type="ECO:0000256" key="11">
    <source>
        <dbReference type="PROSITE-ProRule" id="PRU00175"/>
    </source>
</evidence>
<feature type="non-terminal residue" evidence="15">
    <location>
        <position position="439"/>
    </location>
</feature>
<comment type="similarity">
    <text evidence="10">Belongs to the RBR family. RNF14 subfamily.</text>
</comment>
<dbReference type="SMART" id="SM00184">
    <property type="entry name" value="RING"/>
    <property type="match status" value="2"/>
</dbReference>
<dbReference type="InterPro" id="IPR017907">
    <property type="entry name" value="Znf_RING_CS"/>
</dbReference>
<evidence type="ECO:0000259" key="14">
    <source>
        <dbReference type="PROSITE" id="PS51873"/>
    </source>
</evidence>
<dbReference type="GO" id="GO:0061630">
    <property type="term" value="F:ubiquitin protein ligase activity"/>
    <property type="evidence" value="ECO:0007669"/>
    <property type="project" value="UniProtKB-EC"/>
</dbReference>
<evidence type="ECO:0000256" key="6">
    <source>
        <dbReference type="ARBA" id="ARBA00022737"/>
    </source>
</evidence>
<dbReference type="Gene3D" id="3.10.110.10">
    <property type="entry name" value="Ubiquitin Conjugating Enzyme"/>
    <property type="match status" value="1"/>
</dbReference>
<dbReference type="EMBL" id="JACVVK020000386">
    <property type="protein sequence ID" value="KAK7476051.1"/>
    <property type="molecule type" value="Genomic_DNA"/>
</dbReference>
<keyword evidence="5" id="KW-0479">Metal-binding</keyword>
<evidence type="ECO:0000256" key="4">
    <source>
        <dbReference type="ARBA" id="ARBA00022679"/>
    </source>
</evidence>
<keyword evidence="9" id="KW-0862">Zinc</keyword>
<dbReference type="PROSITE" id="PS50908">
    <property type="entry name" value="RWD"/>
    <property type="match status" value="1"/>
</dbReference>
<dbReference type="InterPro" id="IPR013083">
    <property type="entry name" value="Znf_RING/FYVE/PHD"/>
</dbReference>
<keyword evidence="7 11" id="KW-0863">Zinc-finger</keyword>
<dbReference type="InterPro" id="IPR001841">
    <property type="entry name" value="Znf_RING"/>
</dbReference>
<dbReference type="EC" id="2.3.2.31" evidence="3"/>
<dbReference type="SUPFAM" id="SSF54495">
    <property type="entry name" value="UBC-like"/>
    <property type="match status" value="1"/>
</dbReference>
<feature type="domain" description="RING-type" evidence="12">
    <location>
        <begin position="230"/>
        <end position="276"/>
    </location>
</feature>
<dbReference type="Gene3D" id="1.20.120.1750">
    <property type="match status" value="1"/>
</dbReference>
<comment type="catalytic activity">
    <reaction evidence="1">
        <text>[E2 ubiquitin-conjugating enzyme]-S-ubiquitinyl-L-cysteine + [acceptor protein]-L-lysine = [E2 ubiquitin-conjugating enzyme]-L-cysteine + [acceptor protein]-N(6)-ubiquitinyl-L-lysine.</text>
        <dbReference type="EC" id="2.3.2.31"/>
    </reaction>
</comment>
<dbReference type="SUPFAM" id="SSF57850">
    <property type="entry name" value="RING/U-box"/>
    <property type="match status" value="3"/>
</dbReference>
<dbReference type="SMART" id="SM00591">
    <property type="entry name" value="RWD"/>
    <property type="match status" value="1"/>
</dbReference>
<evidence type="ECO:0000256" key="10">
    <source>
        <dbReference type="ARBA" id="ARBA00044508"/>
    </source>
</evidence>
<evidence type="ECO:0000256" key="7">
    <source>
        <dbReference type="ARBA" id="ARBA00022771"/>
    </source>
</evidence>
<dbReference type="Pfam" id="PF26200">
    <property type="entry name" value="Rcat_RNF216"/>
    <property type="match status" value="1"/>
</dbReference>
<dbReference type="PROSITE" id="PS00518">
    <property type="entry name" value="ZF_RING_1"/>
    <property type="match status" value="1"/>
</dbReference>
<dbReference type="CDD" id="cd20354">
    <property type="entry name" value="Rcat_RBR_RNF14"/>
    <property type="match status" value="1"/>
</dbReference>
<proteinExistence type="inferred from homology"/>
<evidence type="ECO:0000256" key="9">
    <source>
        <dbReference type="ARBA" id="ARBA00022833"/>
    </source>
</evidence>
<dbReference type="CDD" id="cd20341">
    <property type="entry name" value="BRcat_RBR_RNF14"/>
    <property type="match status" value="1"/>
</dbReference>
<dbReference type="SMART" id="SM00647">
    <property type="entry name" value="IBR"/>
    <property type="match status" value="2"/>
</dbReference>
<dbReference type="InterPro" id="IPR006575">
    <property type="entry name" value="RWD_dom"/>
</dbReference>
<dbReference type="GO" id="GO:0008270">
    <property type="term" value="F:zinc ion binding"/>
    <property type="evidence" value="ECO:0007669"/>
    <property type="project" value="UniProtKB-KW"/>
</dbReference>
<protein>
    <recommendedName>
        <fullName evidence="3">RBR-type E3 ubiquitin transferase</fullName>
        <ecNumber evidence="3">2.3.2.31</ecNumber>
    </recommendedName>
</protein>
<dbReference type="Pfam" id="PF05773">
    <property type="entry name" value="RWD"/>
    <property type="match status" value="1"/>
</dbReference>
<keyword evidence="8" id="KW-0833">Ubl conjugation pathway</keyword>
<reference evidence="15 16" key="1">
    <citation type="journal article" date="2023" name="Sci. Data">
        <title>Genome assembly of the Korean intertidal mud-creeper Batillaria attramentaria.</title>
        <authorList>
            <person name="Patra A.K."/>
            <person name="Ho P.T."/>
            <person name="Jun S."/>
            <person name="Lee S.J."/>
            <person name="Kim Y."/>
            <person name="Won Y.J."/>
        </authorList>
    </citation>
    <scope>NUCLEOTIDE SEQUENCE [LARGE SCALE GENOMIC DNA]</scope>
    <source>
        <strain evidence="15">Wonlab-2016</strain>
    </source>
</reference>
<dbReference type="Pfam" id="PF01485">
    <property type="entry name" value="IBR"/>
    <property type="match status" value="1"/>
</dbReference>
<dbReference type="PANTHER" id="PTHR11685">
    <property type="entry name" value="RBR FAMILY RING FINGER AND IBR DOMAIN-CONTAINING"/>
    <property type="match status" value="1"/>
</dbReference>
<feature type="domain" description="RWD" evidence="13">
    <location>
        <begin position="35"/>
        <end position="214"/>
    </location>
</feature>
<keyword evidence="6" id="KW-0677">Repeat</keyword>
<dbReference type="InterPro" id="IPR016135">
    <property type="entry name" value="UBQ-conjugating_enzyme/RWD"/>
</dbReference>
<evidence type="ECO:0000256" key="3">
    <source>
        <dbReference type="ARBA" id="ARBA00012251"/>
    </source>
</evidence>
<evidence type="ECO:0000259" key="12">
    <source>
        <dbReference type="PROSITE" id="PS50089"/>
    </source>
</evidence>
<dbReference type="InterPro" id="IPR044066">
    <property type="entry name" value="TRIAD_supradom"/>
</dbReference>
<gene>
    <name evidence="15" type="ORF">BaRGS_00032678</name>
</gene>
<dbReference type="InterPro" id="IPR031127">
    <property type="entry name" value="E3_UB_ligase_RBR"/>
</dbReference>
<dbReference type="PROSITE" id="PS51873">
    <property type="entry name" value="TRIAD"/>
    <property type="match status" value="1"/>
</dbReference>
<evidence type="ECO:0000256" key="1">
    <source>
        <dbReference type="ARBA" id="ARBA00001798"/>
    </source>
</evidence>
<accession>A0ABD0JMN9</accession>
<dbReference type="FunFam" id="3.30.40.10:FF:000137">
    <property type="entry name" value="RanBP-type and C3HC4-type zinc finger-containing protein 1"/>
    <property type="match status" value="1"/>
</dbReference>
<dbReference type="AlphaFoldDB" id="A0ABD0JMN9"/>
<dbReference type="Proteomes" id="UP001519460">
    <property type="component" value="Unassembled WGS sequence"/>
</dbReference>
<dbReference type="PROSITE" id="PS50089">
    <property type="entry name" value="ZF_RING_2"/>
    <property type="match status" value="1"/>
</dbReference>
<organism evidence="15 16">
    <name type="scientific">Batillaria attramentaria</name>
    <dbReference type="NCBI Taxonomy" id="370345"/>
    <lineage>
        <taxon>Eukaryota</taxon>
        <taxon>Metazoa</taxon>
        <taxon>Spiralia</taxon>
        <taxon>Lophotrochozoa</taxon>
        <taxon>Mollusca</taxon>
        <taxon>Gastropoda</taxon>
        <taxon>Caenogastropoda</taxon>
        <taxon>Sorbeoconcha</taxon>
        <taxon>Cerithioidea</taxon>
        <taxon>Batillariidae</taxon>
        <taxon>Batillaria</taxon>
    </lineage>
</organism>
<evidence type="ECO:0000259" key="13">
    <source>
        <dbReference type="PROSITE" id="PS50908"/>
    </source>
</evidence>
<feature type="domain" description="RING-type" evidence="14">
    <location>
        <begin position="226"/>
        <end position="423"/>
    </location>
</feature>